<evidence type="ECO:0000256" key="2">
    <source>
        <dbReference type="ARBA" id="ARBA00022723"/>
    </source>
</evidence>
<keyword evidence="7" id="KW-1185">Reference proteome</keyword>
<keyword evidence="2" id="KW-0479">Metal-binding</keyword>
<name>A0AAV3U307_9ALTE</name>
<dbReference type="Proteomes" id="UP001409585">
    <property type="component" value="Unassembled WGS sequence"/>
</dbReference>
<keyword evidence="1" id="KW-0001">2Fe-2S</keyword>
<evidence type="ECO:0000259" key="5">
    <source>
        <dbReference type="PROSITE" id="PS51296"/>
    </source>
</evidence>
<dbReference type="InterPro" id="IPR036922">
    <property type="entry name" value="Rieske_2Fe-2S_sf"/>
</dbReference>
<dbReference type="GO" id="GO:0051537">
    <property type="term" value="F:2 iron, 2 sulfur cluster binding"/>
    <property type="evidence" value="ECO:0007669"/>
    <property type="project" value="UniProtKB-KW"/>
</dbReference>
<dbReference type="InterPro" id="IPR017941">
    <property type="entry name" value="Rieske_2Fe-2S"/>
</dbReference>
<dbReference type="PANTHER" id="PTHR40261">
    <property type="match status" value="1"/>
</dbReference>
<evidence type="ECO:0000313" key="7">
    <source>
        <dbReference type="Proteomes" id="UP001409585"/>
    </source>
</evidence>
<evidence type="ECO:0000313" key="6">
    <source>
        <dbReference type="EMBL" id="GAA4943541.1"/>
    </source>
</evidence>
<keyword evidence="4" id="KW-0411">Iron-sulfur</keyword>
<dbReference type="PANTHER" id="PTHR40261:SF1">
    <property type="entry name" value="RIESKE DOMAIN-CONTAINING PROTEIN"/>
    <property type="match status" value="1"/>
</dbReference>
<comment type="caution">
    <text evidence="6">The sequence shown here is derived from an EMBL/GenBank/DDBJ whole genome shotgun (WGS) entry which is preliminary data.</text>
</comment>
<proteinExistence type="predicted"/>
<dbReference type="RefSeq" id="WP_345421887.1">
    <property type="nucleotide sequence ID" value="NZ_AP031496.1"/>
</dbReference>
<dbReference type="Pfam" id="PF00355">
    <property type="entry name" value="Rieske"/>
    <property type="match status" value="1"/>
</dbReference>
<protein>
    <submittedName>
        <fullName evidence="6">Rieske (2Fe-2S) protein</fullName>
    </submittedName>
</protein>
<reference evidence="7" key="1">
    <citation type="journal article" date="2019" name="Int. J. Syst. Evol. Microbiol.">
        <title>The Global Catalogue of Microorganisms (GCM) 10K type strain sequencing project: providing services to taxonomists for standard genome sequencing and annotation.</title>
        <authorList>
            <consortium name="The Broad Institute Genomics Platform"/>
            <consortium name="The Broad Institute Genome Sequencing Center for Infectious Disease"/>
            <person name="Wu L."/>
            <person name="Ma J."/>
        </authorList>
    </citation>
    <scope>NUCLEOTIDE SEQUENCE [LARGE SCALE GENOMIC DNA]</scope>
    <source>
        <strain evidence="7">JCM 19134</strain>
    </source>
</reference>
<dbReference type="CDD" id="cd03467">
    <property type="entry name" value="Rieske"/>
    <property type="match status" value="1"/>
</dbReference>
<sequence>MAAERWILCALEDIPNPGARGFDPLNEGKNSVFVVRQQGEVFAYRDRCPHLDGMTLPWKKDNYLNAAGQAIQCAAHGAQFNIETGLCTSGPCLGQYLSKLTVGVSSRGQISISKAELAGGE</sequence>
<evidence type="ECO:0000256" key="3">
    <source>
        <dbReference type="ARBA" id="ARBA00023004"/>
    </source>
</evidence>
<dbReference type="Gene3D" id="2.102.10.10">
    <property type="entry name" value="Rieske [2Fe-2S] iron-sulphur domain"/>
    <property type="match status" value="1"/>
</dbReference>
<dbReference type="SUPFAM" id="SSF50022">
    <property type="entry name" value="ISP domain"/>
    <property type="match status" value="1"/>
</dbReference>
<dbReference type="GO" id="GO:0046872">
    <property type="term" value="F:metal ion binding"/>
    <property type="evidence" value="ECO:0007669"/>
    <property type="project" value="UniProtKB-KW"/>
</dbReference>
<dbReference type="PROSITE" id="PS51296">
    <property type="entry name" value="RIESKE"/>
    <property type="match status" value="1"/>
</dbReference>
<dbReference type="EMBL" id="BAABLX010000017">
    <property type="protein sequence ID" value="GAA4943541.1"/>
    <property type="molecule type" value="Genomic_DNA"/>
</dbReference>
<keyword evidence="3" id="KW-0408">Iron</keyword>
<feature type="domain" description="Rieske" evidence="5">
    <location>
        <begin position="6"/>
        <end position="92"/>
    </location>
</feature>
<gene>
    <name evidence="6" type="ORF">GCM10025791_22980</name>
</gene>
<accession>A0AAV3U307</accession>
<dbReference type="AlphaFoldDB" id="A0AAV3U307"/>
<organism evidence="6 7">
    <name type="scientific">Halioxenophilus aromaticivorans</name>
    <dbReference type="NCBI Taxonomy" id="1306992"/>
    <lineage>
        <taxon>Bacteria</taxon>
        <taxon>Pseudomonadati</taxon>
        <taxon>Pseudomonadota</taxon>
        <taxon>Gammaproteobacteria</taxon>
        <taxon>Alteromonadales</taxon>
        <taxon>Alteromonadaceae</taxon>
        <taxon>Halioxenophilus</taxon>
    </lineage>
</organism>
<evidence type="ECO:0000256" key="4">
    <source>
        <dbReference type="ARBA" id="ARBA00023014"/>
    </source>
</evidence>
<evidence type="ECO:0000256" key="1">
    <source>
        <dbReference type="ARBA" id="ARBA00022714"/>
    </source>
</evidence>